<reference evidence="1 2" key="1">
    <citation type="journal article" date="2019" name="Sci. Rep.">
        <title>Orb-weaving spider Araneus ventricosus genome elucidates the spidroin gene catalogue.</title>
        <authorList>
            <person name="Kono N."/>
            <person name="Nakamura H."/>
            <person name="Ohtoshi R."/>
            <person name="Moran D.A.P."/>
            <person name="Shinohara A."/>
            <person name="Yoshida Y."/>
            <person name="Fujiwara M."/>
            <person name="Mori M."/>
            <person name="Tomita M."/>
            <person name="Arakawa K."/>
        </authorList>
    </citation>
    <scope>NUCLEOTIDE SEQUENCE [LARGE SCALE GENOMIC DNA]</scope>
</reference>
<dbReference type="AlphaFoldDB" id="A0A4Y2EFN0"/>
<organism evidence="1 2">
    <name type="scientific">Araneus ventricosus</name>
    <name type="common">Orbweaver spider</name>
    <name type="synonym">Epeira ventricosa</name>
    <dbReference type="NCBI Taxonomy" id="182803"/>
    <lineage>
        <taxon>Eukaryota</taxon>
        <taxon>Metazoa</taxon>
        <taxon>Ecdysozoa</taxon>
        <taxon>Arthropoda</taxon>
        <taxon>Chelicerata</taxon>
        <taxon>Arachnida</taxon>
        <taxon>Araneae</taxon>
        <taxon>Araneomorphae</taxon>
        <taxon>Entelegynae</taxon>
        <taxon>Araneoidea</taxon>
        <taxon>Araneidae</taxon>
        <taxon>Araneus</taxon>
    </lineage>
</organism>
<evidence type="ECO:0000313" key="1">
    <source>
        <dbReference type="EMBL" id="GBM26654.1"/>
    </source>
</evidence>
<protein>
    <submittedName>
        <fullName evidence="1">Uncharacterized protein</fullName>
    </submittedName>
</protein>
<gene>
    <name evidence="1" type="ORF">AVEN_15460_1</name>
</gene>
<evidence type="ECO:0000313" key="2">
    <source>
        <dbReference type="Proteomes" id="UP000499080"/>
    </source>
</evidence>
<comment type="caution">
    <text evidence="1">The sequence shown here is derived from an EMBL/GenBank/DDBJ whole genome shotgun (WGS) entry which is preliminary data.</text>
</comment>
<dbReference type="Proteomes" id="UP000499080">
    <property type="component" value="Unassembled WGS sequence"/>
</dbReference>
<name>A0A4Y2EFN0_ARAVE</name>
<proteinExistence type="predicted"/>
<sequence length="78" mass="8867">MEQLQRLWTCGENASASTFSYCHVCDLHLIPPSSALHIFNIQTVTSSSHHYAQESLHSPLDKCSSRHIVQDSSHFRRT</sequence>
<keyword evidence="2" id="KW-1185">Reference proteome</keyword>
<accession>A0A4Y2EFN0</accession>
<dbReference type="EMBL" id="BGPR01000565">
    <property type="protein sequence ID" value="GBM26654.1"/>
    <property type="molecule type" value="Genomic_DNA"/>
</dbReference>